<dbReference type="EMBL" id="PCTC01000013">
    <property type="protein sequence ID" value="PIP63787.1"/>
    <property type="molecule type" value="Genomic_DNA"/>
</dbReference>
<evidence type="ECO:0000313" key="2">
    <source>
        <dbReference type="EMBL" id="PIP63787.1"/>
    </source>
</evidence>
<feature type="transmembrane region" description="Helical" evidence="1">
    <location>
        <begin position="21"/>
        <end position="36"/>
    </location>
</feature>
<keyword evidence="1" id="KW-0472">Membrane</keyword>
<accession>A0A2H0C1K2</accession>
<evidence type="ECO:0008006" key="4">
    <source>
        <dbReference type="Google" id="ProtNLM"/>
    </source>
</evidence>
<protein>
    <recommendedName>
        <fullName evidence="4">LytR/CpsA/Psr regulator C-terminal domain-containing protein</fullName>
    </recommendedName>
</protein>
<gene>
    <name evidence="2" type="ORF">COW97_00640</name>
</gene>
<evidence type="ECO:0000256" key="1">
    <source>
        <dbReference type="SAM" id="Phobius"/>
    </source>
</evidence>
<keyword evidence="1" id="KW-1133">Transmembrane helix</keyword>
<dbReference type="Proteomes" id="UP000229699">
    <property type="component" value="Unassembled WGS sequence"/>
</dbReference>
<dbReference type="AlphaFoldDB" id="A0A2H0C1K2"/>
<keyword evidence="1" id="KW-0812">Transmembrane</keyword>
<comment type="caution">
    <text evidence="2">The sequence shown here is derived from an EMBL/GenBank/DDBJ whole genome shotgun (WGS) entry which is preliminary data.</text>
</comment>
<proteinExistence type="predicted"/>
<reference evidence="2 3" key="1">
    <citation type="submission" date="2017-09" db="EMBL/GenBank/DDBJ databases">
        <title>Depth-based differentiation of microbial function through sediment-hosted aquifers and enrichment of novel symbionts in the deep terrestrial subsurface.</title>
        <authorList>
            <person name="Probst A.J."/>
            <person name="Ladd B."/>
            <person name="Jarett J.K."/>
            <person name="Geller-Mcgrath D.E."/>
            <person name="Sieber C.M."/>
            <person name="Emerson J.B."/>
            <person name="Anantharaman K."/>
            <person name="Thomas B.C."/>
            <person name="Malmstrom R."/>
            <person name="Stieglmeier M."/>
            <person name="Klingl A."/>
            <person name="Woyke T."/>
            <person name="Ryan C.M."/>
            <person name="Banfield J.F."/>
        </authorList>
    </citation>
    <scope>NUCLEOTIDE SEQUENCE [LARGE SCALE GENOMIC DNA]</scope>
    <source>
        <strain evidence="2">CG22_combo_CG10-13_8_21_14_all_34_12</strain>
    </source>
</reference>
<organism evidence="2 3">
    <name type="scientific">Candidatus Roizmanbacteria bacterium CG22_combo_CG10-13_8_21_14_all_34_12</name>
    <dbReference type="NCBI Taxonomy" id="1974860"/>
    <lineage>
        <taxon>Bacteria</taxon>
        <taxon>Candidatus Roizmaniibacteriota</taxon>
    </lineage>
</organism>
<name>A0A2H0C1K2_9BACT</name>
<evidence type="ECO:0000313" key="3">
    <source>
        <dbReference type="Proteomes" id="UP000229699"/>
    </source>
</evidence>
<sequence length="304" mass="34644">MSKTKSPTFAKASAGKQNSKVIILIFLSICLFYYLFKSITSSVFLKGRDKINVVFYGANTRFYSLDRKNINYLLSFSNLVKVIVPGGYGKYKVGAIGKLASLEKKPDIIRKTFSAMTSTLVDLYFYQKKTNIYYDNSNLKQIPTFMEILLTNSNANLVDKLFLFYFFSSNNKENFQTIDLDPFESGGNNSIFDHNSFYKKFQGSFFQKTYRSDDINVQIVYTKSYKTAQIIGQMIEGEGIRVVDLSNDDKVISSCLLITGKNTSTTETYQRLADFFKCKTQIGETTVSDIILELGDLEKEWSVN</sequence>